<name>A0AAW1K368_POPJA</name>
<proteinExistence type="predicted"/>
<gene>
    <name evidence="2" type="ORF">QE152_g24610</name>
</gene>
<evidence type="ECO:0000256" key="1">
    <source>
        <dbReference type="SAM" id="MobiDB-lite"/>
    </source>
</evidence>
<evidence type="ECO:0000313" key="3">
    <source>
        <dbReference type="Proteomes" id="UP001458880"/>
    </source>
</evidence>
<dbReference type="AlphaFoldDB" id="A0AAW1K368"/>
<keyword evidence="3" id="KW-1185">Reference proteome</keyword>
<dbReference type="Proteomes" id="UP001458880">
    <property type="component" value="Unassembled WGS sequence"/>
</dbReference>
<feature type="region of interest" description="Disordered" evidence="1">
    <location>
        <begin position="175"/>
        <end position="199"/>
    </location>
</feature>
<sequence>MLKIACTPAETPRYRFRKPITPNSLLPILGKAKIFPYISFSIESRRLRSHDGNVIRGETFRAKRKLQTSRISRIISLALYTGNNIANSRLAPFENQSAATCLRSQNLLPSIPHLFLTVPHSKINRLRLVYALRTCYRPHSRVYSAISVVGGQLCTGNVSNIQEYTVLLRALPGAKAKRGPPHNLPRFSEGHHPPASPRTFAIRPSLATETRVGRNVSGVHSNR</sequence>
<reference evidence="2 3" key="1">
    <citation type="journal article" date="2024" name="BMC Genomics">
        <title>De novo assembly and annotation of Popillia japonica's genome with initial clues to its potential as an invasive pest.</title>
        <authorList>
            <person name="Cucini C."/>
            <person name="Boschi S."/>
            <person name="Funari R."/>
            <person name="Cardaioli E."/>
            <person name="Iannotti N."/>
            <person name="Marturano G."/>
            <person name="Paoli F."/>
            <person name="Bruttini M."/>
            <person name="Carapelli A."/>
            <person name="Frati F."/>
            <person name="Nardi F."/>
        </authorList>
    </citation>
    <scope>NUCLEOTIDE SEQUENCE [LARGE SCALE GENOMIC DNA]</scope>
    <source>
        <strain evidence="2">DMR45628</strain>
    </source>
</reference>
<accession>A0AAW1K368</accession>
<protein>
    <submittedName>
        <fullName evidence="2">Uncharacterized protein</fullName>
    </submittedName>
</protein>
<evidence type="ECO:0000313" key="2">
    <source>
        <dbReference type="EMBL" id="KAK9712976.1"/>
    </source>
</evidence>
<comment type="caution">
    <text evidence="2">The sequence shown here is derived from an EMBL/GenBank/DDBJ whole genome shotgun (WGS) entry which is preliminary data.</text>
</comment>
<dbReference type="EMBL" id="JASPKY010000254">
    <property type="protein sequence ID" value="KAK9712976.1"/>
    <property type="molecule type" value="Genomic_DNA"/>
</dbReference>
<organism evidence="2 3">
    <name type="scientific">Popillia japonica</name>
    <name type="common">Japanese beetle</name>
    <dbReference type="NCBI Taxonomy" id="7064"/>
    <lineage>
        <taxon>Eukaryota</taxon>
        <taxon>Metazoa</taxon>
        <taxon>Ecdysozoa</taxon>
        <taxon>Arthropoda</taxon>
        <taxon>Hexapoda</taxon>
        <taxon>Insecta</taxon>
        <taxon>Pterygota</taxon>
        <taxon>Neoptera</taxon>
        <taxon>Endopterygota</taxon>
        <taxon>Coleoptera</taxon>
        <taxon>Polyphaga</taxon>
        <taxon>Scarabaeiformia</taxon>
        <taxon>Scarabaeidae</taxon>
        <taxon>Rutelinae</taxon>
        <taxon>Popillia</taxon>
    </lineage>
</organism>